<evidence type="ECO:0000256" key="2">
    <source>
        <dbReference type="ARBA" id="ARBA00007727"/>
    </source>
</evidence>
<keyword evidence="4" id="KW-0735">Signal-anchor</keyword>
<feature type="transmembrane region" description="Helical" evidence="7">
    <location>
        <begin position="47"/>
        <end position="70"/>
    </location>
</feature>
<evidence type="ECO:0000313" key="10">
    <source>
        <dbReference type="EMBL" id="KAH7424152.1"/>
    </source>
</evidence>
<evidence type="ECO:0000256" key="3">
    <source>
        <dbReference type="ARBA" id="ARBA00022692"/>
    </source>
</evidence>
<gene>
    <name evidence="10" type="ORF">KP509_12G092800</name>
</gene>
<dbReference type="PANTHER" id="PTHR32285:SF63">
    <property type="entry name" value="OS01G0880400 PROTEIN"/>
    <property type="match status" value="1"/>
</dbReference>
<evidence type="ECO:0008006" key="12">
    <source>
        <dbReference type="Google" id="ProtNLM"/>
    </source>
</evidence>
<evidence type="ECO:0000256" key="6">
    <source>
        <dbReference type="ARBA" id="ARBA00023136"/>
    </source>
</evidence>
<organism evidence="10 11">
    <name type="scientific">Ceratopteris richardii</name>
    <name type="common">Triangle waterfern</name>
    <dbReference type="NCBI Taxonomy" id="49495"/>
    <lineage>
        <taxon>Eukaryota</taxon>
        <taxon>Viridiplantae</taxon>
        <taxon>Streptophyta</taxon>
        <taxon>Embryophyta</taxon>
        <taxon>Tracheophyta</taxon>
        <taxon>Polypodiopsida</taxon>
        <taxon>Polypodiidae</taxon>
        <taxon>Polypodiales</taxon>
        <taxon>Pteridineae</taxon>
        <taxon>Pteridaceae</taxon>
        <taxon>Parkerioideae</taxon>
        <taxon>Ceratopteris</taxon>
    </lineage>
</organism>
<dbReference type="InterPro" id="IPR026057">
    <property type="entry name" value="TBL_C"/>
</dbReference>
<keyword evidence="5 7" id="KW-1133">Transmembrane helix</keyword>
<keyword evidence="6 7" id="KW-0472">Membrane</keyword>
<name>A0A8T2TN51_CERRI</name>
<dbReference type="InterPro" id="IPR025846">
    <property type="entry name" value="TBL_N"/>
</dbReference>
<evidence type="ECO:0000259" key="8">
    <source>
        <dbReference type="Pfam" id="PF13839"/>
    </source>
</evidence>
<keyword evidence="11" id="KW-1185">Reference proteome</keyword>
<feature type="domain" description="Trichome birefringence-like N-terminal" evidence="9">
    <location>
        <begin position="97"/>
        <end position="149"/>
    </location>
</feature>
<dbReference type="GO" id="GO:0016413">
    <property type="term" value="F:O-acetyltransferase activity"/>
    <property type="evidence" value="ECO:0007669"/>
    <property type="project" value="InterPro"/>
</dbReference>
<feature type="domain" description="Trichome birefringence-like C-terminal" evidence="8">
    <location>
        <begin position="150"/>
        <end position="422"/>
    </location>
</feature>
<dbReference type="GO" id="GO:0005794">
    <property type="term" value="C:Golgi apparatus"/>
    <property type="evidence" value="ECO:0007669"/>
    <property type="project" value="TreeGrafter"/>
</dbReference>
<keyword evidence="3 7" id="KW-0812">Transmembrane</keyword>
<evidence type="ECO:0000256" key="5">
    <source>
        <dbReference type="ARBA" id="ARBA00022989"/>
    </source>
</evidence>
<dbReference type="Proteomes" id="UP000825935">
    <property type="component" value="Chromosome 12"/>
</dbReference>
<evidence type="ECO:0000259" key="9">
    <source>
        <dbReference type="Pfam" id="PF14416"/>
    </source>
</evidence>
<comment type="caution">
    <text evidence="10">The sequence shown here is derived from an EMBL/GenBank/DDBJ whole genome shotgun (WGS) entry which is preliminary data.</text>
</comment>
<accession>A0A8T2TN51</accession>
<evidence type="ECO:0000313" key="11">
    <source>
        <dbReference type="Proteomes" id="UP000825935"/>
    </source>
</evidence>
<evidence type="ECO:0000256" key="7">
    <source>
        <dbReference type="SAM" id="Phobius"/>
    </source>
</evidence>
<dbReference type="OrthoDB" id="630188at2759"/>
<comment type="subcellular location">
    <subcellularLocation>
        <location evidence="1">Membrane</location>
        <topology evidence="1">Single-pass membrane protein</topology>
    </subcellularLocation>
</comment>
<evidence type="ECO:0000256" key="1">
    <source>
        <dbReference type="ARBA" id="ARBA00004167"/>
    </source>
</evidence>
<protein>
    <recommendedName>
        <fullName evidence="12">Trichome birefringence-like N-terminal domain-containing protein</fullName>
    </recommendedName>
</protein>
<dbReference type="InterPro" id="IPR029962">
    <property type="entry name" value="TBL"/>
</dbReference>
<dbReference type="EMBL" id="CM035417">
    <property type="protein sequence ID" value="KAH7424152.1"/>
    <property type="molecule type" value="Genomic_DNA"/>
</dbReference>
<dbReference type="GO" id="GO:0016020">
    <property type="term" value="C:membrane"/>
    <property type="evidence" value="ECO:0007669"/>
    <property type="project" value="UniProtKB-SubCell"/>
</dbReference>
<dbReference type="PANTHER" id="PTHR32285">
    <property type="entry name" value="PROTEIN TRICHOME BIREFRINGENCE-LIKE 9-RELATED"/>
    <property type="match status" value="1"/>
</dbReference>
<comment type="similarity">
    <text evidence="2">Belongs to the PC-esterase family. TBL subfamily.</text>
</comment>
<evidence type="ECO:0000256" key="4">
    <source>
        <dbReference type="ARBA" id="ARBA00022968"/>
    </source>
</evidence>
<dbReference type="OMA" id="PITTAFK"/>
<dbReference type="Pfam" id="PF13839">
    <property type="entry name" value="PC-Esterase"/>
    <property type="match status" value="1"/>
</dbReference>
<proteinExistence type="inferred from homology"/>
<sequence>MSFRLCLAWLRGPATLKVSLNRGSPGRHLVRQHTLDRRQRSRVRLQLFLILVLSGFISLYILSKSLYLALRFPNESPFDNIPSIFLQNELRKHPLSDCDIYTGTWVPDNATAVYNSSSCPFVEAGFSCQDNGRRDSDYLKWKWQPKGCSIPEFDRDDIRRRLNGLRVAFIGDSMGRTQWESFICLLMSDIANNRSVYEVHGKTITKRRPYLAVRFSSFNFTVEYYRSPYLVQEGAPPKHVPKRVISTIKLDKLEATAARWMQADVLVFNTGHWWTNSKTFARGCYFEVEKSIRLGLNLESAYRKALKTWATWVKTKVNPTKTQVFFRSYEPSHWEGDWQKRKCKAETKPLLNLSYAEDFPHLQVLNEVIKEVAAPITILNITSMSAYRRDSHVANWTRSQMVDCGHWCLPGLPDWWNRLLYAALLRKQVGVWMQ</sequence>
<dbReference type="Pfam" id="PF14416">
    <property type="entry name" value="PMR5N"/>
    <property type="match status" value="1"/>
</dbReference>
<dbReference type="AlphaFoldDB" id="A0A8T2TN51"/>
<reference evidence="10" key="1">
    <citation type="submission" date="2021-08" db="EMBL/GenBank/DDBJ databases">
        <title>WGS assembly of Ceratopteris richardii.</title>
        <authorList>
            <person name="Marchant D.B."/>
            <person name="Chen G."/>
            <person name="Jenkins J."/>
            <person name="Shu S."/>
            <person name="Leebens-Mack J."/>
            <person name="Grimwood J."/>
            <person name="Schmutz J."/>
            <person name="Soltis P."/>
            <person name="Soltis D."/>
            <person name="Chen Z.-H."/>
        </authorList>
    </citation>
    <scope>NUCLEOTIDE SEQUENCE</scope>
    <source>
        <strain evidence="10">Whitten #5841</strain>
        <tissue evidence="10">Leaf</tissue>
    </source>
</reference>